<dbReference type="Pfam" id="PF01755">
    <property type="entry name" value="Glyco_transf_25"/>
    <property type="match status" value="1"/>
</dbReference>
<organism evidence="6 7">
    <name type="scientific">Sordaria brevicollis</name>
    <dbReference type="NCBI Taxonomy" id="83679"/>
    <lineage>
        <taxon>Eukaryota</taxon>
        <taxon>Fungi</taxon>
        <taxon>Dikarya</taxon>
        <taxon>Ascomycota</taxon>
        <taxon>Pezizomycotina</taxon>
        <taxon>Sordariomycetes</taxon>
        <taxon>Sordariomycetidae</taxon>
        <taxon>Sordariales</taxon>
        <taxon>Sordariaceae</taxon>
        <taxon>Sordaria</taxon>
    </lineage>
</organism>
<dbReference type="PANTHER" id="PTHR10730">
    <property type="entry name" value="PROCOLLAGEN-LYSINE,2-OXOGLUTARATE 5-DIOXYGENASE/GLYCOSYLTRANSFERASE 25 FAMILY MEMBER"/>
    <property type="match status" value="1"/>
</dbReference>
<evidence type="ECO:0000256" key="4">
    <source>
        <dbReference type="SAM" id="MobiDB-lite"/>
    </source>
</evidence>
<feature type="compositionally biased region" description="Basic and acidic residues" evidence="4">
    <location>
        <begin position="321"/>
        <end position="346"/>
    </location>
</feature>
<evidence type="ECO:0000313" key="6">
    <source>
        <dbReference type="EMBL" id="KAK3401484.1"/>
    </source>
</evidence>
<keyword evidence="2" id="KW-0328">Glycosyltransferase</keyword>
<comment type="similarity">
    <text evidence="1">Belongs to the glycosyltransferase 25 family.</text>
</comment>
<dbReference type="InterPro" id="IPR050757">
    <property type="entry name" value="Collagen_mod_GT25"/>
</dbReference>
<evidence type="ECO:0000259" key="5">
    <source>
        <dbReference type="Pfam" id="PF01755"/>
    </source>
</evidence>
<sequence length="414" mass="46262">MIASHRATVVVFFSIVAVILTIQSLRLHGVPAIRHVGNQLSSEGLADVLNSTLGFQKIFVINLPERTDRRDAMTLAAALTNLQITWAKGIRGSDVPDKVIPGEDWEKSILRGNKGSWRAHMNVLNTIVNQNLSSALILEDDADWDIRLKSQMQIFARAAQPFAQHFQLTSRLAAQDKVTNLPITSLLPSPDLSTPYGSKWDVLWLGHCGTNLPTPNTLNTLPTNTSLLRVVIPDDPTVPRPEHLKPHPFALQDHLAELYPPHTRVVHPSSGTICTQAYAVSQQGARKLLWRFGVKEALTKGWDLVLGEWCDGLYFERSEKEQRERQWKGNEGKHKEGKGRWEDKEQQPPVCVTVQPPLFSHHYGKGAASDITAPGGGFVNKEKEMTPYVRWSVRLNMGRLVEGGEVRDQWPGDD</sequence>
<gene>
    <name evidence="6" type="ORF">B0T20DRAFT_458697</name>
</gene>
<protein>
    <recommendedName>
        <fullName evidence="5">Glycosyl transferase family 25 domain-containing protein</fullName>
    </recommendedName>
</protein>
<keyword evidence="7" id="KW-1185">Reference proteome</keyword>
<comment type="caution">
    <text evidence="6">The sequence shown here is derived from an EMBL/GenBank/DDBJ whole genome shotgun (WGS) entry which is preliminary data.</text>
</comment>
<dbReference type="Proteomes" id="UP001281003">
    <property type="component" value="Unassembled WGS sequence"/>
</dbReference>
<dbReference type="AlphaFoldDB" id="A0AAE0UFH2"/>
<keyword evidence="3" id="KW-0808">Transferase</keyword>
<name>A0AAE0UFH2_SORBR</name>
<evidence type="ECO:0000256" key="2">
    <source>
        <dbReference type="ARBA" id="ARBA00022676"/>
    </source>
</evidence>
<dbReference type="InterPro" id="IPR002654">
    <property type="entry name" value="Glyco_trans_25"/>
</dbReference>
<reference evidence="6" key="2">
    <citation type="submission" date="2023-07" db="EMBL/GenBank/DDBJ databases">
        <authorList>
            <consortium name="Lawrence Berkeley National Laboratory"/>
            <person name="Haridas S."/>
            <person name="Hensen N."/>
            <person name="Bonometti L."/>
            <person name="Westerberg I."/>
            <person name="Brannstrom I.O."/>
            <person name="Guillou S."/>
            <person name="Cros-Aarteil S."/>
            <person name="Calhoun S."/>
            <person name="Kuo A."/>
            <person name="Mondo S."/>
            <person name="Pangilinan J."/>
            <person name="Riley R."/>
            <person name="LaButti K."/>
            <person name="Andreopoulos B."/>
            <person name="Lipzen A."/>
            <person name="Chen C."/>
            <person name="Yanf M."/>
            <person name="Daum C."/>
            <person name="Ng V."/>
            <person name="Clum A."/>
            <person name="Steindorff A."/>
            <person name="Ohm R."/>
            <person name="Martin F."/>
            <person name="Silar P."/>
            <person name="Natvig D."/>
            <person name="Lalanne C."/>
            <person name="Gautier V."/>
            <person name="Ament-velasquez S.L."/>
            <person name="Kruys A."/>
            <person name="Hutchinson M.I."/>
            <person name="Powell A.J."/>
            <person name="Barry K."/>
            <person name="Miller A.N."/>
            <person name="Grigoriev I.V."/>
            <person name="Debuchy R."/>
            <person name="Gladieux P."/>
            <person name="Thoren M.H."/>
            <person name="Johannesson H."/>
        </authorList>
    </citation>
    <scope>NUCLEOTIDE SEQUENCE</scope>
    <source>
        <strain evidence="6">FGSC 1904</strain>
    </source>
</reference>
<proteinExistence type="inferred from homology"/>
<reference evidence="6" key="1">
    <citation type="journal article" date="2023" name="Mol. Phylogenet. Evol.">
        <title>Genome-scale phylogeny and comparative genomics of the fungal order Sordariales.</title>
        <authorList>
            <person name="Hensen N."/>
            <person name="Bonometti L."/>
            <person name="Westerberg I."/>
            <person name="Brannstrom I.O."/>
            <person name="Guillou S."/>
            <person name="Cros-Aarteil S."/>
            <person name="Calhoun S."/>
            <person name="Haridas S."/>
            <person name="Kuo A."/>
            <person name="Mondo S."/>
            <person name="Pangilinan J."/>
            <person name="Riley R."/>
            <person name="LaButti K."/>
            <person name="Andreopoulos B."/>
            <person name="Lipzen A."/>
            <person name="Chen C."/>
            <person name="Yan M."/>
            <person name="Daum C."/>
            <person name="Ng V."/>
            <person name="Clum A."/>
            <person name="Steindorff A."/>
            <person name="Ohm R.A."/>
            <person name="Martin F."/>
            <person name="Silar P."/>
            <person name="Natvig D.O."/>
            <person name="Lalanne C."/>
            <person name="Gautier V."/>
            <person name="Ament-Velasquez S.L."/>
            <person name="Kruys A."/>
            <person name="Hutchinson M.I."/>
            <person name="Powell A.J."/>
            <person name="Barry K."/>
            <person name="Miller A.N."/>
            <person name="Grigoriev I.V."/>
            <person name="Debuchy R."/>
            <person name="Gladieux P."/>
            <person name="Hiltunen Thoren M."/>
            <person name="Johannesson H."/>
        </authorList>
    </citation>
    <scope>NUCLEOTIDE SEQUENCE</scope>
    <source>
        <strain evidence="6">FGSC 1904</strain>
    </source>
</reference>
<feature type="region of interest" description="Disordered" evidence="4">
    <location>
        <begin position="321"/>
        <end position="347"/>
    </location>
</feature>
<evidence type="ECO:0000313" key="7">
    <source>
        <dbReference type="Proteomes" id="UP001281003"/>
    </source>
</evidence>
<dbReference type="GO" id="GO:0016740">
    <property type="term" value="F:transferase activity"/>
    <property type="evidence" value="ECO:0007669"/>
    <property type="project" value="UniProtKB-KW"/>
</dbReference>
<feature type="domain" description="Glycosyl transferase family 25" evidence="5">
    <location>
        <begin position="56"/>
        <end position="162"/>
    </location>
</feature>
<dbReference type="PANTHER" id="PTHR10730:SF53">
    <property type="entry name" value="GLYCOSYLTRANSFERASE 25 FAMILY MEMBER"/>
    <property type="match status" value="1"/>
</dbReference>
<evidence type="ECO:0000256" key="3">
    <source>
        <dbReference type="ARBA" id="ARBA00022679"/>
    </source>
</evidence>
<accession>A0AAE0UFH2</accession>
<evidence type="ECO:0000256" key="1">
    <source>
        <dbReference type="ARBA" id="ARBA00006721"/>
    </source>
</evidence>
<dbReference type="CDD" id="cd06532">
    <property type="entry name" value="Glyco_transf_25"/>
    <property type="match status" value="1"/>
</dbReference>
<dbReference type="EMBL" id="JAUTDP010000002">
    <property type="protein sequence ID" value="KAK3401484.1"/>
    <property type="molecule type" value="Genomic_DNA"/>
</dbReference>